<dbReference type="RefSeq" id="WP_013615770.1">
    <property type="nucleotide sequence ID" value="NC_015162.1"/>
</dbReference>
<keyword evidence="2" id="KW-1185">Reference proteome</keyword>
<dbReference type="HOGENOM" id="CLU_1281451_0_0_0"/>
<dbReference type="EMBL" id="CP002538">
    <property type="protein sequence ID" value="ADY27416.1"/>
    <property type="molecule type" value="Genomic_DNA"/>
</dbReference>
<accession>F0RQ57</accession>
<dbReference type="Proteomes" id="UP000007718">
    <property type="component" value="Plasmid pDEIPR02"/>
</dbReference>
<dbReference type="KEGG" id="dpt:Deipr_2290"/>
<protein>
    <submittedName>
        <fullName evidence="1">Uncharacterized protein</fullName>
    </submittedName>
</protein>
<reference evidence="1 2" key="2">
    <citation type="journal article" date="2012" name="Stand. Genomic Sci.">
        <title>Complete genome sequence of the orange-red pigmented, radioresistant Deinococcus proteolyticus type strain (MRP(T)).</title>
        <authorList>
            <person name="Copeland A."/>
            <person name="Zeytun A."/>
            <person name="Yassawong M."/>
            <person name="Nolan M."/>
            <person name="Lucas S."/>
            <person name="Hammon N."/>
            <person name="Deshpande S."/>
            <person name="Cheng J.F."/>
            <person name="Han C."/>
            <person name="Tapia R."/>
            <person name="Goodwin L.A."/>
            <person name="Pitluck S."/>
            <person name="Mavromatis K."/>
            <person name="Liolios K."/>
            <person name="Pagani I."/>
            <person name="Ivanova N."/>
            <person name="Mikhailova N."/>
            <person name="Pati A."/>
            <person name="Chen A."/>
            <person name="Palaniappan K."/>
            <person name="Land M."/>
            <person name="Hauser L."/>
            <person name="Jeffries C.D."/>
            <person name="Brambilla E.M."/>
            <person name="Rohde M."/>
            <person name="Sikorski J."/>
            <person name="Pukall R."/>
            <person name="Goker M."/>
            <person name="Detter J.C."/>
            <person name="Woyke T."/>
            <person name="Bristow J."/>
            <person name="Eisen J.A."/>
            <person name="Markowitz V."/>
            <person name="Hugenholtz P."/>
            <person name="Kyrpides N.C."/>
            <person name="Klenk H.P."/>
            <person name="Lapidus A."/>
        </authorList>
    </citation>
    <scope>NUCLEOTIDE SEQUENCE [LARGE SCALE GENOMIC DNA]</scope>
    <source>
        <strain evidence="2">ATCC 35074 / DSM 20540 / JCM 6276 / NBRC 101906 / NCIMB 13154 / VKM Ac-1939 / CCM 2703 / MRP</strain>
        <plasmid evidence="2">Plasmid pDEIPR02</plasmid>
    </source>
</reference>
<name>F0RQ57_DEIPM</name>
<gene>
    <name evidence="1" type="ordered locus">Deipr_2290</name>
</gene>
<organism evidence="1 2">
    <name type="scientific">Deinococcus proteolyticus (strain ATCC 35074 / DSM 20540 / JCM 6276 / NBRC 101906 / NCIMB 13154 / VKM Ac-1939 / CCM 2703 / MRP)</name>
    <dbReference type="NCBI Taxonomy" id="693977"/>
    <lineage>
        <taxon>Bacteria</taxon>
        <taxon>Thermotogati</taxon>
        <taxon>Deinococcota</taxon>
        <taxon>Deinococci</taxon>
        <taxon>Deinococcales</taxon>
        <taxon>Deinococcaceae</taxon>
        <taxon>Deinococcus</taxon>
    </lineage>
</organism>
<keyword evidence="1" id="KW-0614">Plasmid</keyword>
<geneLocation type="plasmid" evidence="1 2">
    <name>pDEIPR02</name>
</geneLocation>
<proteinExistence type="predicted"/>
<dbReference type="AlphaFoldDB" id="F0RQ57"/>
<reference evidence="2" key="1">
    <citation type="submission" date="2011-02" db="EMBL/GenBank/DDBJ databases">
        <title>The complete sequence of plasmid2 of Deinococcus proteolyticus DSM 20540.</title>
        <authorList>
            <consortium name="US DOE Joint Genome Institute (JGI-PGF)"/>
            <person name="Lucas S."/>
            <person name="Copeland A."/>
            <person name="Lapidus A."/>
            <person name="Bruce D."/>
            <person name="Goodwin L."/>
            <person name="Pitluck S."/>
            <person name="Kyrpides N."/>
            <person name="Mavromatis K."/>
            <person name="Pagani I."/>
            <person name="Ivanova N."/>
            <person name="Ovchinnikova G."/>
            <person name="Zeytun A."/>
            <person name="Detter J.C."/>
            <person name="Han C."/>
            <person name="Land M."/>
            <person name="Hauser L."/>
            <person name="Markowitz V."/>
            <person name="Cheng J.-F."/>
            <person name="Hugenholtz P."/>
            <person name="Woyke T."/>
            <person name="Wu D."/>
            <person name="Pukall R."/>
            <person name="Steenblock K."/>
            <person name="Brambilla E."/>
            <person name="Klenk H.-P."/>
            <person name="Eisen J.A."/>
        </authorList>
    </citation>
    <scope>NUCLEOTIDE SEQUENCE [LARGE SCALE GENOMIC DNA]</scope>
    <source>
        <strain evidence="2">ATCC 35074 / DSM 20540 / JCM 6276 / NBRC 101906 / NCIMB 13154 / VKM Ac-1939 / CCM 2703 / MRP</strain>
        <plasmid evidence="2">Plasmid pDEIPR02</plasmid>
    </source>
</reference>
<evidence type="ECO:0000313" key="2">
    <source>
        <dbReference type="Proteomes" id="UP000007718"/>
    </source>
</evidence>
<evidence type="ECO:0000313" key="1">
    <source>
        <dbReference type="EMBL" id="ADY27416.1"/>
    </source>
</evidence>
<sequence length="215" mass="23548">MTQNASAGLTAETLMTETGLSAAAVRRALKAYDAAFGLEHPTQDGELHLTPAEYDVLRRALQLTGGYAPGLKLWFGEQQALALSTQPVASPREVQQLSQLYQQVESYRARPPEEPAQTLRALLDQAQALGWSGFWEMGRLQGAALFVLGVLRFEDGQRAKVSMQTPLSGAEALVLSRGVCALLQRVRTQPGSGQAWSWNEVLLEEVERILKDLTE</sequence>